<evidence type="ECO:0000256" key="2">
    <source>
        <dbReference type="PROSITE-ProRule" id="PRU00703"/>
    </source>
</evidence>
<dbReference type="AlphaFoldDB" id="A0A9E7R2Q8"/>
<dbReference type="EMBL" id="CP104003">
    <property type="protein sequence ID" value="UWM54695.1"/>
    <property type="molecule type" value="Genomic_DNA"/>
</dbReference>
<dbReference type="PANTHER" id="PTHR43080">
    <property type="entry name" value="CBS DOMAIN-CONTAINING PROTEIN CBSX3, MITOCHONDRIAL"/>
    <property type="match status" value="1"/>
</dbReference>
<proteinExistence type="predicted"/>
<dbReference type="InterPro" id="IPR051257">
    <property type="entry name" value="Diverse_CBS-Domain"/>
</dbReference>
<evidence type="ECO:0000313" key="5">
    <source>
        <dbReference type="EMBL" id="UWM54695.1"/>
    </source>
</evidence>
<gene>
    <name evidence="5" type="ORF">N0B31_00085</name>
    <name evidence="4" type="ORF">N0B31_21200</name>
</gene>
<dbReference type="SMART" id="SM00116">
    <property type="entry name" value="CBS"/>
    <property type="match status" value="2"/>
</dbReference>
<dbReference type="InterPro" id="IPR046342">
    <property type="entry name" value="CBS_dom_sf"/>
</dbReference>
<dbReference type="SUPFAM" id="SSF54631">
    <property type="entry name" value="CBS-domain pair"/>
    <property type="match status" value="1"/>
</dbReference>
<feature type="domain" description="CBS" evidence="3">
    <location>
        <begin position="72"/>
        <end position="128"/>
    </location>
</feature>
<dbReference type="Gene3D" id="3.10.580.10">
    <property type="entry name" value="CBS-domain"/>
    <property type="match status" value="1"/>
</dbReference>
<reference evidence="5" key="1">
    <citation type="submission" date="2022-09" db="EMBL/GenBank/DDBJ databases">
        <title>Diverse halophilic archaea isolated from saline environments.</title>
        <authorList>
            <person name="Cui H.-L."/>
        </authorList>
    </citation>
    <scope>NUCLEOTIDE SEQUENCE</scope>
    <source>
        <strain evidence="5">ZS-35-S2</strain>
    </source>
</reference>
<evidence type="ECO:0000313" key="6">
    <source>
        <dbReference type="Proteomes" id="UP001057580"/>
    </source>
</evidence>
<dbReference type="RefSeq" id="WP_260593645.1">
    <property type="nucleotide sequence ID" value="NZ_CP104003.1"/>
</dbReference>
<dbReference type="EMBL" id="CP104003">
    <property type="protein sequence ID" value="UWM54625.1"/>
    <property type="molecule type" value="Genomic_DNA"/>
</dbReference>
<evidence type="ECO:0000259" key="3">
    <source>
        <dbReference type="PROSITE" id="PS51371"/>
    </source>
</evidence>
<dbReference type="GeneID" id="74944996"/>
<sequence length="144" mass="15328">MTIDRLTRKDVVTATGDVSAADLARTMKERDVGSVVVVSDDRPIGVVTDRDLVLYVMATDRDPEEATARDLMSEDLFSVEAGDGVFAVMSRMADAGVRRVPVTEAGELVGVVALDDLVVLLANELGNLAAVIEAEMPPVTEVEP</sequence>
<accession>A0A9E7R2Q8</accession>
<evidence type="ECO:0000256" key="1">
    <source>
        <dbReference type="ARBA" id="ARBA00023122"/>
    </source>
</evidence>
<name>A0A9E7R2Q8_9EURY</name>
<keyword evidence="1 2" id="KW-0129">CBS domain</keyword>
<dbReference type="KEGG" id="ssai:N0B31_21200"/>
<feature type="domain" description="CBS" evidence="3">
    <location>
        <begin position="6"/>
        <end position="64"/>
    </location>
</feature>
<dbReference type="PROSITE" id="PS51371">
    <property type="entry name" value="CBS"/>
    <property type="match status" value="2"/>
</dbReference>
<dbReference type="Pfam" id="PF00571">
    <property type="entry name" value="CBS"/>
    <property type="match status" value="2"/>
</dbReference>
<dbReference type="Proteomes" id="UP001057580">
    <property type="component" value="Chromosome"/>
</dbReference>
<organism evidence="5 6">
    <name type="scientific">Salinirubellus salinus</name>
    <dbReference type="NCBI Taxonomy" id="1364945"/>
    <lineage>
        <taxon>Archaea</taxon>
        <taxon>Methanobacteriati</taxon>
        <taxon>Methanobacteriota</taxon>
        <taxon>Stenosarchaea group</taxon>
        <taxon>Halobacteria</taxon>
        <taxon>Halobacteriales</taxon>
        <taxon>Natronomonadaceae</taxon>
        <taxon>Salinirubellus</taxon>
    </lineage>
</organism>
<dbReference type="PANTHER" id="PTHR43080:SF2">
    <property type="entry name" value="CBS DOMAIN-CONTAINING PROTEIN"/>
    <property type="match status" value="1"/>
</dbReference>
<keyword evidence="6" id="KW-1185">Reference proteome</keyword>
<protein>
    <submittedName>
        <fullName evidence="5">CBS domain-containing protein</fullName>
    </submittedName>
</protein>
<dbReference type="KEGG" id="ssai:N0B31_00085"/>
<dbReference type="InterPro" id="IPR000644">
    <property type="entry name" value="CBS_dom"/>
</dbReference>
<evidence type="ECO:0000313" key="4">
    <source>
        <dbReference type="EMBL" id="UWM54625.1"/>
    </source>
</evidence>